<dbReference type="PANTHER" id="PTHR33420:SF3">
    <property type="entry name" value="FIMBRIAL SUBUNIT ELFA"/>
    <property type="match status" value="1"/>
</dbReference>
<dbReference type="Gene3D" id="2.60.40.1090">
    <property type="entry name" value="Fimbrial-type adhesion domain"/>
    <property type="match status" value="1"/>
</dbReference>
<keyword evidence="5" id="KW-0472">Membrane</keyword>
<feature type="domain" description="Fimbrial-type adhesion" evidence="6">
    <location>
        <begin position="200"/>
        <end position="341"/>
    </location>
</feature>
<evidence type="ECO:0000256" key="3">
    <source>
        <dbReference type="ARBA" id="ARBA00022729"/>
    </source>
</evidence>
<keyword evidence="5" id="KW-1133">Transmembrane helix</keyword>
<comment type="caution">
    <text evidence="7">The sequence shown here is derived from an EMBL/GenBank/DDBJ whole genome shotgun (WGS) entry which is preliminary data.</text>
</comment>
<dbReference type="InterPro" id="IPR008966">
    <property type="entry name" value="Adhesion_dom_sf"/>
</dbReference>
<evidence type="ECO:0000256" key="1">
    <source>
        <dbReference type="ARBA" id="ARBA00004561"/>
    </source>
</evidence>
<evidence type="ECO:0000256" key="2">
    <source>
        <dbReference type="ARBA" id="ARBA00006671"/>
    </source>
</evidence>
<dbReference type="Gene3D" id="2.60.40.3310">
    <property type="match status" value="1"/>
</dbReference>
<evidence type="ECO:0000313" key="7">
    <source>
        <dbReference type="EMBL" id="EIK60684.1"/>
    </source>
</evidence>
<dbReference type="GO" id="GO:0009289">
    <property type="term" value="C:pilus"/>
    <property type="evidence" value="ECO:0007669"/>
    <property type="project" value="UniProtKB-SubCell"/>
</dbReference>
<keyword evidence="5" id="KW-0812">Transmembrane</keyword>
<reference evidence="7" key="1">
    <citation type="journal article" date="2012" name="PLoS Genet.">
        <title>Comparative Genomics of Plant-Associated Pseudomonas spp.: Insights into Diversity and Inheritance of Traits Involved in Multitrophic Interactions.</title>
        <authorList>
            <person name="Loper J.E."/>
            <person name="Hassan K.A."/>
            <person name="Mavrodi D.V."/>
            <person name="Davis E.W.II."/>
            <person name="Lim C.K."/>
            <person name="Shaffer B.T."/>
            <person name="Elbourne L.D."/>
            <person name="Stockwell V.O."/>
            <person name="Hartney S.L."/>
            <person name="Breakwell K."/>
            <person name="Henkels M.D."/>
            <person name="Tetu S.G."/>
            <person name="Rangel L.I."/>
            <person name="Kidarsa T.A."/>
            <person name="Wilson N.L."/>
            <person name="van de Mortel J.E."/>
            <person name="Song C."/>
            <person name="Blumhagen R."/>
            <person name="Radune D."/>
            <person name="Hostetler J.B."/>
            <person name="Brinkac L.M."/>
            <person name="Durkin A.S."/>
            <person name="Kluepfel D.A."/>
            <person name="Wechter W.P."/>
            <person name="Anderson A.J."/>
            <person name="Kim Y.C."/>
            <person name="Pierson L.S.III."/>
            <person name="Pierson E.A."/>
            <person name="Lindow S.E."/>
            <person name="Kobayashi D.Y."/>
            <person name="Raaijmakers J.M."/>
            <person name="Weller D.M."/>
            <person name="Thomashow L.S."/>
            <person name="Allen A.E."/>
            <person name="Paulsen I.T."/>
        </authorList>
    </citation>
    <scope>NUCLEOTIDE SEQUENCE [LARGE SCALE GENOMIC DNA]</scope>
    <source>
        <strain evidence="7">SS101</strain>
    </source>
</reference>
<dbReference type="Pfam" id="PF00419">
    <property type="entry name" value="Fimbrial"/>
    <property type="match status" value="1"/>
</dbReference>
<dbReference type="GO" id="GO:0043709">
    <property type="term" value="P:cell adhesion involved in single-species biofilm formation"/>
    <property type="evidence" value="ECO:0007669"/>
    <property type="project" value="TreeGrafter"/>
</dbReference>
<dbReference type="PANTHER" id="PTHR33420">
    <property type="entry name" value="FIMBRIAL SUBUNIT ELFA-RELATED"/>
    <property type="match status" value="1"/>
</dbReference>
<name>I4K7J4_9PSED</name>
<dbReference type="EMBL" id="AHPN01000001">
    <property type="protein sequence ID" value="EIK60684.1"/>
    <property type="molecule type" value="Genomic_DNA"/>
</dbReference>
<feature type="transmembrane region" description="Helical" evidence="5">
    <location>
        <begin position="30"/>
        <end position="48"/>
    </location>
</feature>
<dbReference type="Proteomes" id="UP000003213">
    <property type="component" value="Chromosome"/>
</dbReference>
<proteinExistence type="inferred from homology"/>
<evidence type="ECO:0000256" key="4">
    <source>
        <dbReference type="ARBA" id="ARBA00023263"/>
    </source>
</evidence>
<dbReference type="AlphaFoldDB" id="I4K7J4"/>
<dbReference type="HOGENOM" id="CLU_058392_1_0_6"/>
<evidence type="ECO:0000256" key="5">
    <source>
        <dbReference type="SAM" id="Phobius"/>
    </source>
</evidence>
<dbReference type="SUPFAM" id="SSF49401">
    <property type="entry name" value="Bacterial adhesins"/>
    <property type="match status" value="1"/>
</dbReference>
<comment type="similarity">
    <text evidence="2">Belongs to the fimbrial protein family.</text>
</comment>
<organism evidence="7">
    <name type="scientific">Pseudomonas lactis</name>
    <dbReference type="NCBI Taxonomy" id="1615674"/>
    <lineage>
        <taxon>Bacteria</taxon>
        <taxon>Pseudomonadati</taxon>
        <taxon>Pseudomonadota</taxon>
        <taxon>Gammaproteobacteria</taxon>
        <taxon>Pseudomonadales</taxon>
        <taxon>Pseudomonadaceae</taxon>
        <taxon>Pseudomonas</taxon>
    </lineage>
</organism>
<keyword evidence="4" id="KW-0281">Fimbrium</keyword>
<gene>
    <name evidence="7" type="ORF">PflSS101_4028</name>
</gene>
<dbReference type="InterPro" id="IPR036937">
    <property type="entry name" value="Adhesion_dom_fimbrial_sf"/>
</dbReference>
<protein>
    <submittedName>
        <fullName evidence="7">Putative fimbrial protein</fullName>
    </submittedName>
</protein>
<evidence type="ECO:0000259" key="6">
    <source>
        <dbReference type="Pfam" id="PF00419"/>
    </source>
</evidence>
<keyword evidence="3" id="KW-0732">Signal</keyword>
<dbReference type="InterPro" id="IPR000259">
    <property type="entry name" value="Adhesion_dom_fimbrial"/>
</dbReference>
<sequence>MVILRVTGRLLRFYNLTNYFNLRKLMRGSLIIITFSIYVVSMSAMAAVCEYYPDNKQGSVMFTLPTILNVPRDTPNGTVIYESPTVAVGTIPSSFRCSIVHNEGVKNDVGETIPGAEIFPIGRTGIGWQWIRPPSGKVWKGYPMGGNAPGGWGWSGSEHVLRLVKIGTISSNAMISPGSLGSFQSEEINPLRLDTSGTRVIPQSCETPDVKVDMGDYNLSDFLKNGAFSEAKAFALKLNKCSVGINTLRFSLVPAASSPVQEANNGIVNLNSSSTAKGLALQLLLSNQEPVRLYQSYSVKAPALGGEAQIDLYARFIRPISSSANMSAGVANAEVAFVVEYL</sequence>
<comment type="subcellular location">
    <subcellularLocation>
        <location evidence="1">Fimbrium</location>
    </subcellularLocation>
</comment>
<dbReference type="InterPro" id="IPR050263">
    <property type="entry name" value="Bact_Fimbrial_Adh_Pro"/>
</dbReference>
<accession>I4K7J4</accession>